<proteinExistence type="predicted"/>
<dbReference type="Proteomes" id="UP000186817">
    <property type="component" value="Unassembled WGS sequence"/>
</dbReference>
<feature type="compositionally biased region" description="Low complexity" evidence="1">
    <location>
        <begin position="24"/>
        <end position="33"/>
    </location>
</feature>
<gene>
    <name evidence="2" type="ORF">AK812_SmicGene1517</name>
</gene>
<dbReference type="AlphaFoldDB" id="A0A1Q9F3W9"/>
<name>A0A1Q9F3W9_SYMMI</name>
<sequence>MPGPMNSMGPGTMDLRGPGPMPGPMNSMGPGTMDLRGPGLMPGPMDSMGPGTMDLRGPSPMASRAPNSPFSSVRGPPMTMVPAPLPPPATVLWLQATARQPMSPEQYAVVQKELNECLDAALMKRKELVQSLDQVTNSQSPAVGTQVTVSRYDQPMSKAAAHNLDQVDWRVPRLMYCLDPKYNTALDPAIAFEVQQKKSEDGQMLQKQLSSEVTAQWAEKMREIGLSLPVQERVVRGGVPFAEASPSYHASEDVWGRTLELRTIDEALHGDVSKPLPRPVLFPEEYQNFKQGKYVRDDCPIT</sequence>
<evidence type="ECO:0000313" key="3">
    <source>
        <dbReference type="Proteomes" id="UP000186817"/>
    </source>
</evidence>
<feature type="region of interest" description="Disordered" evidence="1">
    <location>
        <begin position="1"/>
        <end position="36"/>
    </location>
</feature>
<accession>A0A1Q9F3W9</accession>
<keyword evidence="3" id="KW-1185">Reference proteome</keyword>
<dbReference type="OMA" id="GPGTMDL"/>
<reference evidence="2 3" key="1">
    <citation type="submission" date="2016-02" db="EMBL/GenBank/DDBJ databases">
        <title>Genome analysis of coral dinoflagellate symbionts highlights evolutionary adaptations to a symbiotic lifestyle.</title>
        <authorList>
            <person name="Aranda M."/>
            <person name="Li Y."/>
            <person name="Liew Y.J."/>
            <person name="Baumgarten S."/>
            <person name="Simakov O."/>
            <person name="Wilson M."/>
            <person name="Piel J."/>
            <person name="Ashoor H."/>
            <person name="Bougouffa S."/>
            <person name="Bajic V.B."/>
            <person name="Ryu T."/>
            <person name="Ravasi T."/>
            <person name="Bayer T."/>
            <person name="Micklem G."/>
            <person name="Kim H."/>
            <person name="Bhak J."/>
            <person name="Lajeunesse T.C."/>
            <person name="Voolstra C.R."/>
        </authorList>
    </citation>
    <scope>NUCLEOTIDE SEQUENCE [LARGE SCALE GENOMIC DNA]</scope>
    <source>
        <strain evidence="2 3">CCMP2467</strain>
    </source>
</reference>
<evidence type="ECO:0000313" key="2">
    <source>
        <dbReference type="EMBL" id="OLQ14357.1"/>
    </source>
</evidence>
<evidence type="ECO:0000256" key="1">
    <source>
        <dbReference type="SAM" id="MobiDB-lite"/>
    </source>
</evidence>
<dbReference type="OrthoDB" id="435016at2759"/>
<comment type="caution">
    <text evidence="2">The sequence shown here is derived from an EMBL/GenBank/DDBJ whole genome shotgun (WGS) entry which is preliminary data.</text>
</comment>
<dbReference type="EMBL" id="LSRX01000016">
    <property type="protein sequence ID" value="OLQ14357.1"/>
    <property type="molecule type" value="Genomic_DNA"/>
</dbReference>
<protein>
    <submittedName>
        <fullName evidence="2">Uncharacterized protein</fullName>
    </submittedName>
</protein>
<organism evidence="2 3">
    <name type="scientific">Symbiodinium microadriaticum</name>
    <name type="common">Dinoflagellate</name>
    <name type="synonym">Zooxanthella microadriatica</name>
    <dbReference type="NCBI Taxonomy" id="2951"/>
    <lineage>
        <taxon>Eukaryota</taxon>
        <taxon>Sar</taxon>
        <taxon>Alveolata</taxon>
        <taxon>Dinophyceae</taxon>
        <taxon>Suessiales</taxon>
        <taxon>Symbiodiniaceae</taxon>
        <taxon>Symbiodinium</taxon>
    </lineage>
</organism>